<dbReference type="InterPro" id="IPR003787">
    <property type="entry name" value="Sulphur_relay_DsrE/F-like"/>
</dbReference>
<keyword evidence="1" id="KW-0732">Signal</keyword>
<reference evidence="2 3" key="1">
    <citation type="submission" date="2014-08" db="EMBL/GenBank/DDBJ databases">
        <title>Whole genome shotgun sequence of Sphingomonas paucimobilis NBRC 13935.</title>
        <authorList>
            <person name="Hosoyama A."/>
            <person name="Hashimoto M."/>
            <person name="Hosoyama Y."/>
            <person name="Noguchi M."/>
            <person name="Uohara A."/>
            <person name="Ohji S."/>
            <person name="Katano-Makiyama Y."/>
            <person name="Ichikawa N."/>
            <person name="Kimura A."/>
            <person name="Yamazoe A."/>
            <person name="Fujita N."/>
        </authorList>
    </citation>
    <scope>NUCLEOTIDE SEQUENCE [LARGE SCALE GENOMIC DNA]</scope>
    <source>
        <strain evidence="2 3">NBRC 13935</strain>
    </source>
</reference>
<dbReference type="SUPFAM" id="SSF75169">
    <property type="entry name" value="DsrEFH-like"/>
    <property type="match status" value="1"/>
</dbReference>
<dbReference type="EMBL" id="BBJS01000048">
    <property type="protein sequence ID" value="GAN14938.1"/>
    <property type="molecule type" value="Genomic_DNA"/>
</dbReference>
<name>A0A0C9NJX4_SPHPI</name>
<evidence type="ECO:0000256" key="1">
    <source>
        <dbReference type="SAM" id="SignalP"/>
    </source>
</evidence>
<sequence length="182" mass="19101">MSQKAMLIVAGLATMVAGSSALAADPRHPIVQSFGAITPMPTAKERPDPTLRYRVLFSVTKAPASPDQVNPNLEKVARFVNLLGADGIRPLPGDVAVVIHGPATPLVMNDAAYAERMKTRTNPNLPLIAALQSAGVSVRVCSQALAGNKIDAASVEKTVEIDVSALTTMATLQLRGWALIPD</sequence>
<feature type="signal peptide" evidence="1">
    <location>
        <begin position="1"/>
        <end position="23"/>
    </location>
</feature>
<dbReference type="PANTHER" id="PTHR37691:SF1">
    <property type="entry name" value="BLR3518 PROTEIN"/>
    <property type="match status" value="1"/>
</dbReference>
<protein>
    <submittedName>
        <fullName evidence="2">DNA, contig: SP648</fullName>
    </submittedName>
</protein>
<dbReference type="Pfam" id="PF02635">
    <property type="entry name" value="DsrE"/>
    <property type="match status" value="1"/>
</dbReference>
<keyword evidence="3" id="KW-1185">Reference proteome</keyword>
<comment type="caution">
    <text evidence="2">The sequence shown here is derived from an EMBL/GenBank/DDBJ whole genome shotgun (WGS) entry which is preliminary data.</text>
</comment>
<dbReference type="PANTHER" id="PTHR37691">
    <property type="entry name" value="BLR3518 PROTEIN"/>
    <property type="match status" value="1"/>
</dbReference>
<dbReference type="RefSeq" id="WP_227876584.1">
    <property type="nucleotide sequence ID" value="NZ_BBJS01000048.1"/>
</dbReference>
<dbReference type="InterPro" id="IPR027396">
    <property type="entry name" value="DsrEFH-like"/>
</dbReference>
<feature type="chain" id="PRO_5002200435" evidence="1">
    <location>
        <begin position="24"/>
        <end position="182"/>
    </location>
</feature>
<accession>A0A0C9NJX4</accession>
<evidence type="ECO:0000313" key="2">
    <source>
        <dbReference type="EMBL" id="GAN14938.1"/>
    </source>
</evidence>
<organism evidence="2 3">
    <name type="scientific">Sphingomonas paucimobilis NBRC 13935</name>
    <dbReference type="NCBI Taxonomy" id="1219050"/>
    <lineage>
        <taxon>Bacteria</taxon>
        <taxon>Pseudomonadati</taxon>
        <taxon>Pseudomonadota</taxon>
        <taxon>Alphaproteobacteria</taxon>
        <taxon>Sphingomonadales</taxon>
        <taxon>Sphingomonadaceae</taxon>
        <taxon>Sphingomonas</taxon>
    </lineage>
</organism>
<dbReference type="Proteomes" id="UP000032025">
    <property type="component" value="Unassembled WGS sequence"/>
</dbReference>
<gene>
    <name evidence="2" type="ORF">SP6_48_00050</name>
</gene>
<dbReference type="AlphaFoldDB" id="A0A0C9NJX4"/>
<dbReference type="Gene3D" id="3.40.1260.10">
    <property type="entry name" value="DsrEFH-like"/>
    <property type="match status" value="1"/>
</dbReference>
<evidence type="ECO:0000313" key="3">
    <source>
        <dbReference type="Proteomes" id="UP000032025"/>
    </source>
</evidence>
<proteinExistence type="predicted"/>